<dbReference type="Pfam" id="PF06056">
    <property type="entry name" value="Terminase_5"/>
    <property type="match status" value="1"/>
</dbReference>
<keyword evidence="2" id="KW-0812">Transmembrane</keyword>
<feature type="transmembrane region" description="Helical" evidence="2">
    <location>
        <begin position="81"/>
        <end position="98"/>
    </location>
</feature>
<dbReference type="Proteomes" id="UP000515512">
    <property type="component" value="Chromosome"/>
</dbReference>
<feature type="transmembrane region" description="Helical" evidence="2">
    <location>
        <begin position="12"/>
        <end position="35"/>
    </location>
</feature>
<dbReference type="RefSeq" id="WP_181580477.1">
    <property type="nucleotide sequence ID" value="NZ_CP059399.1"/>
</dbReference>
<reference evidence="4 5" key="1">
    <citation type="submission" date="2020-07" db="EMBL/GenBank/DDBJ databases">
        <authorList>
            <person name="Zhuang K."/>
            <person name="Ran Y."/>
        </authorList>
    </citation>
    <scope>NUCLEOTIDE SEQUENCE [LARGE SCALE GENOMIC DNA]</scope>
    <source>
        <strain evidence="4 5">WCH-YHL-001</strain>
    </source>
</reference>
<accession>A0A7D6V757</accession>
<feature type="transmembrane region" description="Helical" evidence="2">
    <location>
        <begin position="118"/>
        <end position="135"/>
    </location>
</feature>
<proteinExistence type="predicted"/>
<dbReference type="EMBL" id="CP059399">
    <property type="protein sequence ID" value="QLY29272.1"/>
    <property type="molecule type" value="Genomic_DNA"/>
</dbReference>
<sequence length="289" mass="30805">MNTTAISARGRLVAWAGFVFGSLTSIAANVLHTWLPAATMPAGWTPGIAPQIGAAVWPIGLLLSVEVISRATWRPGPWWTLARYGGAGTVALGSAVISYSHVRDVLLAWGYGHPAAEFGPLTLDGLMVVCGFALVSMTRPETTESPVPTPVRRKPMRFGEPAPAVPYEVPLALQVEPLTPIPGRRVDTATAVSGQADTSAGDMATEEDTEVDSRRQRARELHAAGWSHGRIAAELEVSKRTVRRYVATSADTDPGDGDREDSTPDTGLAADWRPEAHTNHHDDHEGVPA</sequence>
<evidence type="ECO:0000256" key="2">
    <source>
        <dbReference type="SAM" id="Phobius"/>
    </source>
</evidence>
<feature type="compositionally biased region" description="Basic and acidic residues" evidence="1">
    <location>
        <begin position="272"/>
        <end position="289"/>
    </location>
</feature>
<evidence type="ECO:0000313" key="4">
    <source>
        <dbReference type="EMBL" id="QLY29272.1"/>
    </source>
</evidence>
<dbReference type="InterPro" id="IPR010332">
    <property type="entry name" value="ATPase_terminase-su_N"/>
</dbReference>
<name>A0A7D6V757_9NOCA</name>
<evidence type="ECO:0000313" key="5">
    <source>
        <dbReference type="Proteomes" id="UP000515512"/>
    </source>
</evidence>
<dbReference type="AlphaFoldDB" id="A0A7D6V757"/>
<dbReference type="KEGG" id="nhu:H0264_28915"/>
<feature type="transmembrane region" description="Helical" evidence="2">
    <location>
        <begin position="47"/>
        <end position="69"/>
    </location>
</feature>
<feature type="region of interest" description="Disordered" evidence="1">
    <location>
        <begin position="246"/>
        <end position="289"/>
    </location>
</feature>
<evidence type="ECO:0000259" key="3">
    <source>
        <dbReference type="Pfam" id="PF06056"/>
    </source>
</evidence>
<keyword evidence="2" id="KW-0472">Membrane</keyword>
<keyword evidence="2" id="KW-1133">Transmembrane helix</keyword>
<feature type="region of interest" description="Disordered" evidence="1">
    <location>
        <begin position="191"/>
        <end position="216"/>
    </location>
</feature>
<gene>
    <name evidence="4" type="ORF">H0264_28915</name>
</gene>
<organism evidence="4 5">
    <name type="scientific">Nocardia huaxiensis</name>
    <dbReference type="NCBI Taxonomy" id="2755382"/>
    <lineage>
        <taxon>Bacteria</taxon>
        <taxon>Bacillati</taxon>
        <taxon>Actinomycetota</taxon>
        <taxon>Actinomycetes</taxon>
        <taxon>Mycobacteriales</taxon>
        <taxon>Nocardiaceae</taxon>
        <taxon>Nocardia</taxon>
    </lineage>
</organism>
<keyword evidence="5" id="KW-1185">Reference proteome</keyword>
<evidence type="ECO:0000256" key="1">
    <source>
        <dbReference type="SAM" id="MobiDB-lite"/>
    </source>
</evidence>
<feature type="domain" description="Terminase ATPase subunit N-terminal" evidence="3">
    <location>
        <begin position="215"/>
        <end position="246"/>
    </location>
</feature>
<dbReference type="Gene3D" id="1.10.10.60">
    <property type="entry name" value="Homeodomain-like"/>
    <property type="match status" value="1"/>
</dbReference>
<protein>
    <submittedName>
        <fullName evidence="4">Helix-turn-helix domain-containing protein</fullName>
    </submittedName>
</protein>